<dbReference type="AlphaFoldDB" id="A0A6P1T078"/>
<dbReference type="Proteomes" id="UP000464495">
    <property type="component" value="Chromosome"/>
</dbReference>
<feature type="transmembrane region" description="Helical" evidence="8">
    <location>
        <begin position="12"/>
        <end position="33"/>
    </location>
</feature>
<evidence type="ECO:0000313" key="9">
    <source>
        <dbReference type="EMBL" id="QHQ35175.1"/>
    </source>
</evidence>
<dbReference type="RefSeq" id="WP_161861740.1">
    <property type="nucleotide sequence ID" value="NZ_CP046620.1"/>
</dbReference>
<keyword evidence="10" id="KW-1185">Reference proteome</keyword>
<dbReference type="Pfam" id="PF01925">
    <property type="entry name" value="TauE"/>
    <property type="match status" value="1"/>
</dbReference>
<evidence type="ECO:0000256" key="2">
    <source>
        <dbReference type="ARBA" id="ARBA00009142"/>
    </source>
</evidence>
<feature type="transmembrane region" description="Helical" evidence="8">
    <location>
        <begin position="80"/>
        <end position="99"/>
    </location>
</feature>
<feature type="transmembrane region" description="Helical" evidence="8">
    <location>
        <begin position="227"/>
        <end position="249"/>
    </location>
</feature>
<proteinExistence type="inferred from homology"/>
<feature type="transmembrane region" description="Helical" evidence="8">
    <location>
        <begin position="183"/>
        <end position="207"/>
    </location>
</feature>
<keyword evidence="6 8" id="KW-1133">Transmembrane helix</keyword>
<accession>A0A6P1T078</accession>
<evidence type="ECO:0000256" key="4">
    <source>
        <dbReference type="ARBA" id="ARBA00022475"/>
    </source>
</evidence>
<feature type="transmembrane region" description="Helical" evidence="8">
    <location>
        <begin position="105"/>
        <end position="121"/>
    </location>
</feature>
<dbReference type="InterPro" id="IPR052017">
    <property type="entry name" value="TSUP"/>
</dbReference>
<evidence type="ECO:0000256" key="5">
    <source>
        <dbReference type="ARBA" id="ARBA00022692"/>
    </source>
</evidence>
<dbReference type="KEGG" id="amaq:GO499_08170"/>
<dbReference type="PANTHER" id="PTHR30269:SF37">
    <property type="entry name" value="MEMBRANE TRANSPORTER PROTEIN"/>
    <property type="match status" value="1"/>
</dbReference>
<evidence type="ECO:0000256" key="6">
    <source>
        <dbReference type="ARBA" id="ARBA00022989"/>
    </source>
</evidence>
<feature type="transmembrane region" description="Helical" evidence="8">
    <location>
        <begin position="39"/>
        <end position="60"/>
    </location>
</feature>
<name>A0A6P1T078_9RHOB</name>
<comment type="subcellular location">
    <subcellularLocation>
        <location evidence="1 8">Cell membrane</location>
        <topology evidence="1 8">Multi-pass membrane protein</topology>
    </subcellularLocation>
</comment>
<dbReference type="InterPro" id="IPR002781">
    <property type="entry name" value="TM_pro_TauE-like"/>
</dbReference>
<dbReference type="EMBL" id="CP046620">
    <property type="protein sequence ID" value="QHQ35175.1"/>
    <property type="molecule type" value="Genomic_DNA"/>
</dbReference>
<evidence type="ECO:0000256" key="1">
    <source>
        <dbReference type="ARBA" id="ARBA00004651"/>
    </source>
</evidence>
<keyword evidence="5 8" id="KW-0812">Transmembrane</keyword>
<comment type="similarity">
    <text evidence="2 8">Belongs to the 4-toluene sulfonate uptake permease (TSUP) (TC 2.A.102) family.</text>
</comment>
<evidence type="ECO:0000313" key="10">
    <source>
        <dbReference type="Proteomes" id="UP000464495"/>
    </source>
</evidence>
<feature type="transmembrane region" description="Helical" evidence="8">
    <location>
        <begin position="133"/>
        <end position="156"/>
    </location>
</feature>
<evidence type="ECO:0000256" key="3">
    <source>
        <dbReference type="ARBA" id="ARBA00022448"/>
    </source>
</evidence>
<gene>
    <name evidence="9" type="ORF">GO499_08170</name>
</gene>
<dbReference type="GO" id="GO:0005886">
    <property type="term" value="C:plasma membrane"/>
    <property type="evidence" value="ECO:0007669"/>
    <property type="project" value="UniProtKB-SubCell"/>
</dbReference>
<dbReference type="PANTHER" id="PTHR30269">
    <property type="entry name" value="TRANSMEMBRANE PROTEIN YFCA"/>
    <property type="match status" value="1"/>
</dbReference>
<keyword evidence="7 8" id="KW-0472">Membrane</keyword>
<keyword evidence="4 8" id="KW-1003">Cell membrane</keyword>
<protein>
    <recommendedName>
        <fullName evidence="8">Probable membrane transporter protein</fullName>
    </recommendedName>
</protein>
<sequence length="255" mass="26177">MTADLLHGGLGWGIAGLLLAVSFASSLITAAFGIGGGTIMLAVLASLLPPPAIIPVHGLVQLGSNCGRAAILLRHFHKPVFLPFLLGAAIGVAAGGAFAVQMDAGLVQIGVGVFILWSIFFRPPAFLRASAALSGGISSLLTMFFGATGPFVAAYVKTLGLGRMEYVATHAGLMTVQHLLKSVVFGLLGFAFSGWAGIVVLLVAAGFLGTLTGKQILMRIDEARFRLVLNCVLALLAARLIWAGARAVLAAESGT</sequence>
<keyword evidence="3" id="KW-0813">Transport</keyword>
<evidence type="ECO:0000256" key="8">
    <source>
        <dbReference type="RuleBase" id="RU363041"/>
    </source>
</evidence>
<evidence type="ECO:0000256" key="7">
    <source>
        <dbReference type="ARBA" id="ARBA00023136"/>
    </source>
</evidence>
<reference evidence="9 10" key="1">
    <citation type="submission" date="2019-12" db="EMBL/GenBank/DDBJ databases">
        <title>Complete genome sequence of Algicella marina strain 9Alg 56(T) isolated from the red alga Tichocarpus crinitus.</title>
        <authorList>
            <person name="Kim S.-G."/>
            <person name="Nedashkovskaya O.I."/>
        </authorList>
    </citation>
    <scope>NUCLEOTIDE SEQUENCE [LARGE SCALE GENOMIC DNA]</scope>
    <source>
        <strain evidence="9 10">9Alg 56</strain>
    </source>
</reference>
<organism evidence="9 10">
    <name type="scientific">Algicella marina</name>
    <dbReference type="NCBI Taxonomy" id="2683284"/>
    <lineage>
        <taxon>Bacteria</taxon>
        <taxon>Pseudomonadati</taxon>
        <taxon>Pseudomonadota</taxon>
        <taxon>Alphaproteobacteria</taxon>
        <taxon>Rhodobacterales</taxon>
        <taxon>Paracoccaceae</taxon>
        <taxon>Algicella</taxon>
    </lineage>
</organism>